<gene>
    <name evidence="7" type="ORF">EXE59_14875</name>
</gene>
<feature type="compositionally biased region" description="Basic and acidic residues" evidence="5">
    <location>
        <begin position="327"/>
        <end position="342"/>
    </location>
</feature>
<dbReference type="Proteomes" id="UP000297496">
    <property type="component" value="Unassembled WGS sequence"/>
</dbReference>
<dbReference type="AlphaFoldDB" id="A0A4Z1CKB6"/>
<dbReference type="SUPFAM" id="SSF46785">
    <property type="entry name" value="Winged helix' DNA-binding domain"/>
    <property type="match status" value="1"/>
</dbReference>
<evidence type="ECO:0000256" key="1">
    <source>
        <dbReference type="ARBA" id="ARBA00009437"/>
    </source>
</evidence>
<proteinExistence type="inferred from homology"/>
<feature type="domain" description="HTH lysR-type" evidence="6">
    <location>
        <begin position="8"/>
        <end position="65"/>
    </location>
</feature>
<dbReference type="GO" id="GO:0003677">
    <property type="term" value="F:DNA binding"/>
    <property type="evidence" value="ECO:0007669"/>
    <property type="project" value="UniProtKB-KW"/>
</dbReference>
<dbReference type="CDD" id="cd08417">
    <property type="entry name" value="PBP2_Nitroaromatics_like"/>
    <property type="match status" value="1"/>
</dbReference>
<dbReference type="PANTHER" id="PTHR30118">
    <property type="entry name" value="HTH-TYPE TRANSCRIPTIONAL REGULATOR LEUO-RELATED"/>
    <property type="match status" value="1"/>
</dbReference>
<evidence type="ECO:0000313" key="7">
    <source>
        <dbReference type="EMBL" id="TGN65103.1"/>
    </source>
</evidence>
<evidence type="ECO:0000256" key="3">
    <source>
        <dbReference type="ARBA" id="ARBA00023125"/>
    </source>
</evidence>
<dbReference type="OrthoDB" id="8717159at2"/>
<dbReference type="Gene3D" id="3.40.190.10">
    <property type="entry name" value="Periplasmic binding protein-like II"/>
    <property type="match status" value="2"/>
</dbReference>
<dbReference type="RefSeq" id="WP_135839606.1">
    <property type="nucleotide sequence ID" value="NZ_SRRO01000001.1"/>
</dbReference>
<protein>
    <submittedName>
        <fullName evidence="7">LysR family transcriptional regulator</fullName>
    </submittedName>
</protein>
<comment type="caution">
    <text evidence="7">The sequence shown here is derived from an EMBL/GenBank/DDBJ whole genome shotgun (WGS) entry which is preliminary data.</text>
</comment>
<evidence type="ECO:0000256" key="2">
    <source>
        <dbReference type="ARBA" id="ARBA00023015"/>
    </source>
</evidence>
<dbReference type="EMBL" id="SRRO01000001">
    <property type="protein sequence ID" value="TGN65103.1"/>
    <property type="molecule type" value="Genomic_DNA"/>
</dbReference>
<dbReference type="GO" id="GO:0003700">
    <property type="term" value="F:DNA-binding transcription factor activity"/>
    <property type="evidence" value="ECO:0007669"/>
    <property type="project" value="InterPro"/>
</dbReference>
<evidence type="ECO:0000256" key="4">
    <source>
        <dbReference type="ARBA" id="ARBA00023163"/>
    </source>
</evidence>
<keyword evidence="8" id="KW-1185">Reference proteome</keyword>
<dbReference type="Gene3D" id="1.10.10.10">
    <property type="entry name" value="Winged helix-like DNA-binding domain superfamily/Winged helix DNA-binding domain"/>
    <property type="match status" value="1"/>
</dbReference>
<dbReference type="InterPro" id="IPR036390">
    <property type="entry name" value="WH_DNA-bd_sf"/>
</dbReference>
<dbReference type="InterPro" id="IPR036388">
    <property type="entry name" value="WH-like_DNA-bd_sf"/>
</dbReference>
<feature type="region of interest" description="Disordered" evidence="5">
    <location>
        <begin position="303"/>
        <end position="351"/>
    </location>
</feature>
<organism evidence="7 8">
    <name type="scientific">Nocardioides eburneiflavus</name>
    <dbReference type="NCBI Taxonomy" id="2518372"/>
    <lineage>
        <taxon>Bacteria</taxon>
        <taxon>Bacillati</taxon>
        <taxon>Actinomycetota</taxon>
        <taxon>Actinomycetes</taxon>
        <taxon>Propionibacteriales</taxon>
        <taxon>Nocardioidaceae</taxon>
        <taxon>Nocardioides</taxon>
    </lineage>
</organism>
<dbReference type="Pfam" id="PF03466">
    <property type="entry name" value="LysR_substrate"/>
    <property type="match status" value="1"/>
</dbReference>
<dbReference type="PANTHER" id="PTHR30118:SF15">
    <property type="entry name" value="TRANSCRIPTIONAL REGULATORY PROTEIN"/>
    <property type="match status" value="1"/>
</dbReference>
<keyword evidence="2" id="KW-0805">Transcription regulation</keyword>
<accession>A0A4Z1CKB6</accession>
<keyword evidence="3" id="KW-0238">DNA-binding</keyword>
<sequence>MTSHIGSLDANLLAPLQALLELQHVSRAAERMHVSQSAMSATLARLRRHFDDELLIRSGAAYSLTPLARSLLPLVNSAIQAVESAFDARAGFEPRTSDRRFTIVASDYAAGVVNPPLRALLAETAPDVGVHFHSVPGSPVLDRMALEYDLIIAPGEYGLRGDFRPLFRDEFVCLLDLNHPAAAEPEITIDQLSEIPHAAASFAPDLSTGADRLLDQLGVHRRVAVVSDEWLSLPWLIRDTSLVALLPRRIASWWAARGGFVLREVPGDDRGEFIENVYWHPSRRGDDGLAWLRNQMVDAIAESDGEPNPTYVGASADGRTLRHPRRAERAPHGVRPLDDPADHGIAAGRDV</sequence>
<reference evidence="7 8" key="1">
    <citation type="submission" date="2019-04" db="EMBL/GenBank/DDBJ databases">
        <title>Three New Species of Nocardioides, Nocardioides euryhalodurans sp. nov., Nocardioides seonyuensis sp. nov. and Nocardioides eburneoflavus sp. nov. Isolated from Soil.</title>
        <authorList>
            <person name="Roh S.G."/>
            <person name="Lee C."/>
            <person name="Kim M.-K."/>
            <person name="Kim S.B."/>
        </authorList>
    </citation>
    <scope>NUCLEOTIDE SEQUENCE [LARGE SCALE GENOMIC DNA]</scope>
    <source>
        <strain evidence="7 8">MMS17-SY213</strain>
    </source>
</reference>
<dbReference type="SUPFAM" id="SSF53850">
    <property type="entry name" value="Periplasmic binding protein-like II"/>
    <property type="match status" value="1"/>
</dbReference>
<dbReference type="InterPro" id="IPR037402">
    <property type="entry name" value="YidZ_PBP2"/>
</dbReference>
<keyword evidence="4" id="KW-0804">Transcription</keyword>
<dbReference type="PRINTS" id="PR00039">
    <property type="entry name" value="HTHLYSR"/>
</dbReference>
<dbReference type="InterPro" id="IPR050389">
    <property type="entry name" value="LysR-type_TF"/>
</dbReference>
<comment type="similarity">
    <text evidence="1">Belongs to the LysR transcriptional regulatory family.</text>
</comment>
<dbReference type="Pfam" id="PF00126">
    <property type="entry name" value="HTH_1"/>
    <property type="match status" value="1"/>
</dbReference>
<evidence type="ECO:0000313" key="8">
    <source>
        <dbReference type="Proteomes" id="UP000297496"/>
    </source>
</evidence>
<evidence type="ECO:0000256" key="5">
    <source>
        <dbReference type="SAM" id="MobiDB-lite"/>
    </source>
</evidence>
<dbReference type="InterPro" id="IPR005119">
    <property type="entry name" value="LysR_subst-bd"/>
</dbReference>
<evidence type="ECO:0000259" key="6">
    <source>
        <dbReference type="PROSITE" id="PS50931"/>
    </source>
</evidence>
<dbReference type="InterPro" id="IPR000847">
    <property type="entry name" value="LysR_HTH_N"/>
</dbReference>
<name>A0A4Z1CKB6_9ACTN</name>
<dbReference type="PROSITE" id="PS50931">
    <property type="entry name" value="HTH_LYSR"/>
    <property type="match status" value="1"/>
</dbReference>